<evidence type="ECO:0000313" key="4">
    <source>
        <dbReference type="Proteomes" id="UP000249130"/>
    </source>
</evidence>
<feature type="domain" description="Insertion element IS402-like" evidence="2">
    <location>
        <begin position="8"/>
        <end position="79"/>
    </location>
</feature>
<reference evidence="3 4" key="1">
    <citation type="submission" date="2017-07" db="EMBL/GenBank/DDBJ databases">
        <title>Draft Genome Sequences of Select Purple Nonsulfur Bacteria.</title>
        <authorList>
            <person name="Lasarre B."/>
            <person name="Mckinlay J.B."/>
        </authorList>
    </citation>
    <scope>NUCLEOTIDE SEQUENCE [LARGE SCALE GENOMIC DNA]</scope>
    <source>
        <strain evidence="3 4">DSM 5909</strain>
    </source>
</reference>
<gene>
    <name evidence="3" type="ORF">CH341_31460</name>
</gene>
<organism evidence="3 4">
    <name type="scientific">Rhodoplanes roseus</name>
    <dbReference type="NCBI Taxonomy" id="29409"/>
    <lineage>
        <taxon>Bacteria</taxon>
        <taxon>Pseudomonadati</taxon>
        <taxon>Pseudomonadota</taxon>
        <taxon>Alphaproteobacteria</taxon>
        <taxon>Hyphomicrobiales</taxon>
        <taxon>Nitrobacteraceae</taxon>
        <taxon>Rhodoplanes</taxon>
    </lineage>
</organism>
<dbReference type="EMBL" id="NPEX01000635">
    <property type="protein sequence ID" value="RAI34263.1"/>
    <property type="molecule type" value="Genomic_DNA"/>
</dbReference>
<evidence type="ECO:0000256" key="1">
    <source>
        <dbReference type="SAM" id="MobiDB-lite"/>
    </source>
</evidence>
<dbReference type="Proteomes" id="UP000249130">
    <property type="component" value="Unassembled WGS sequence"/>
</dbReference>
<name>A0A327K953_9BRAD</name>
<dbReference type="InterPro" id="IPR025161">
    <property type="entry name" value="IS402-like_dom"/>
</dbReference>
<dbReference type="InterPro" id="IPR052909">
    <property type="entry name" value="Transposase_6_like"/>
</dbReference>
<proteinExistence type="predicted"/>
<protein>
    <recommendedName>
        <fullName evidence="2">Insertion element IS402-like domain-containing protein</fullName>
    </recommendedName>
</protein>
<evidence type="ECO:0000313" key="3">
    <source>
        <dbReference type="EMBL" id="RAI34263.1"/>
    </source>
</evidence>
<sequence>MSKQLYWLSDSEWARIEPYLPRGRRGAHRVDDRRVISGIVHMLRLGARWRDCPKEYGPYTTIYNRFNRWSRQGLWFEIFEALTGSTGIIATVAIDSTHIKAHRSAAGGKGGPSNRRSAAHAAGGRRKSML</sequence>
<dbReference type="NCBIfam" id="NF033580">
    <property type="entry name" value="transpos_IS5_3"/>
    <property type="match status" value="1"/>
</dbReference>
<dbReference type="PANTHER" id="PTHR46637">
    <property type="entry name" value="TIS1421-TRANSPOSASE PROTEIN A"/>
    <property type="match status" value="1"/>
</dbReference>
<dbReference type="Pfam" id="PF13340">
    <property type="entry name" value="DUF4096"/>
    <property type="match status" value="1"/>
</dbReference>
<feature type="region of interest" description="Disordered" evidence="1">
    <location>
        <begin position="103"/>
        <end position="130"/>
    </location>
</feature>
<evidence type="ECO:0000259" key="2">
    <source>
        <dbReference type="Pfam" id="PF13340"/>
    </source>
</evidence>
<dbReference type="OrthoDB" id="9798237at2"/>
<comment type="caution">
    <text evidence="3">The sequence shown here is derived from an EMBL/GenBank/DDBJ whole genome shotgun (WGS) entry which is preliminary data.</text>
</comment>
<dbReference type="PANTHER" id="PTHR46637:SF1">
    <property type="entry name" value="BLL5188 PROTEIN"/>
    <property type="match status" value="1"/>
</dbReference>
<accession>A0A327K953</accession>
<dbReference type="AlphaFoldDB" id="A0A327K953"/>
<keyword evidence="4" id="KW-1185">Reference proteome</keyword>